<reference evidence="3" key="2">
    <citation type="submission" date="2004-02" db="EMBL/GenBank/DDBJ databases">
        <authorList>
            <consortium name="Genoscope"/>
            <consortium name="Whitehead Institute Centre for Genome Research"/>
        </authorList>
    </citation>
    <scope>NUCLEOTIDE SEQUENCE</scope>
</reference>
<evidence type="ECO:0000259" key="2">
    <source>
        <dbReference type="PROSITE" id="PS51505"/>
    </source>
</evidence>
<feature type="domain" description="SCA7" evidence="2">
    <location>
        <begin position="1"/>
        <end position="45"/>
    </location>
</feature>
<accession>Q4RPT0</accession>
<evidence type="ECO:0000313" key="3">
    <source>
        <dbReference type="EMBL" id="CAG09602.1"/>
    </source>
</evidence>
<dbReference type="PROSITE" id="PS51505">
    <property type="entry name" value="SCA7"/>
    <property type="match status" value="1"/>
</dbReference>
<feature type="non-terminal residue" evidence="3">
    <location>
        <position position="1"/>
    </location>
</feature>
<dbReference type="EMBL" id="CAAE01015007">
    <property type="protein sequence ID" value="CAG09602.1"/>
    <property type="molecule type" value="Genomic_DNA"/>
</dbReference>
<dbReference type="KEGG" id="tng:GSTEN00030947G001"/>
<name>Q4RPT0_TETNG</name>
<comment type="caution">
    <text evidence="3">The sequence shown here is derived from an EMBL/GenBank/DDBJ whole genome shotgun (WGS) entry which is preliminary data.</text>
</comment>
<protein>
    <submittedName>
        <fullName evidence="3">(spotted green pufferfish) hypothetical protein</fullName>
    </submittedName>
</protein>
<evidence type="ECO:0000256" key="1">
    <source>
        <dbReference type="SAM" id="MobiDB-lite"/>
    </source>
</evidence>
<gene>
    <name evidence="3" type="ORF">GSTENG00030947001</name>
</gene>
<dbReference type="InterPro" id="IPR052237">
    <property type="entry name" value="Ataxin-7-like_regulator"/>
</dbReference>
<dbReference type="AlphaFoldDB" id="Q4RPT0"/>
<dbReference type="InterPro" id="IPR013243">
    <property type="entry name" value="SCA7_dom"/>
</dbReference>
<reference evidence="3" key="1">
    <citation type="journal article" date="2004" name="Nature">
        <title>Genome duplication in the teleost fish Tetraodon nigroviridis reveals the early vertebrate proto-karyotype.</title>
        <authorList>
            <person name="Jaillon O."/>
            <person name="Aury J.-M."/>
            <person name="Brunet F."/>
            <person name="Petit J.-L."/>
            <person name="Stange-Thomann N."/>
            <person name="Mauceli E."/>
            <person name="Bouneau L."/>
            <person name="Fischer C."/>
            <person name="Ozouf-Costaz C."/>
            <person name="Bernot A."/>
            <person name="Nicaud S."/>
            <person name="Jaffe D."/>
            <person name="Fisher S."/>
            <person name="Lutfalla G."/>
            <person name="Dossat C."/>
            <person name="Segurens B."/>
            <person name="Dasilva C."/>
            <person name="Salanoubat M."/>
            <person name="Levy M."/>
            <person name="Boudet N."/>
            <person name="Castellano S."/>
            <person name="Anthouard V."/>
            <person name="Jubin C."/>
            <person name="Castelli V."/>
            <person name="Katinka M."/>
            <person name="Vacherie B."/>
            <person name="Biemont C."/>
            <person name="Skalli Z."/>
            <person name="Cattolico L."/>
            <person name="Poulain J."/>
            <person name="De Berardinis V."/>
            <person name="Cruaud C."/>
            <person name="Duprat S."/>
            <person name="Brottier P."/>
            <person name="Coutanceau J.-P."/>
            <person name="Gouzy J."/>
            <person name="Parra G."/>
            <person name="Lardier G."/>
            <person name="Chapple C."/>
            <person name="McKernan K.J."/>
            <person name="McEwan P."/>
            <person name="Bosak S."/>
            <person name="Kellis M."/>
            <person name="Volff J.-N."/>
            <person name="Guigo R."/>
            <person name="Zody M.C."/>
            <person name="Mesirov J."/>
            <person name="Lindblad-Toh K."/>
            <person name="Birren B."/>
            <person name="Nusbaum C."/>
            <person name="Kahn D."/>
            <person name="Robinson-Rechavi M."/>
            <person name="Laudet V."/>
            <person name="Schachter V."/>
            <person name="Quetier F."/>
            <person name="Saurin W."/>
            <person name="Scarpelli C."/>
            <person name="Wincker P."/>
            <person name="Lander E.S."/>
            <person name="Weissenbach J."/>
            <person name="Roest Crollius H."/>
        </authorList>
    </citation>
    <scope>NUCLEOTIDE SEQUENCE [LARGE SCALE GENOMIC DNA]</scope>
</reference>
<proteinExistence type="predicted"/>
<feature type="compositionally biased region" description="Basic and acidic residues" evidence="1">
    <location>
        <begin position="26"/>
        <end position="47"/>
    </location>
</feature>
<dbReference type="Pfam" id="PF08313">
    <property type="entry name" value="SCA7"/>
    <property type="match status" value="1"/>
</dbReference>
<organism evidence="3">
    <name type="scientific">Tetraodon nigroviridis</name>
    <name type="common">Spotted green pufferfish</name>
    <name type="synonym">Chelonodon nigroviridis</name>
    <dbReference type="NCBI Taxonomy" id="99883"/>
    <lineage>
        <taxon>Eukaryota</taxon>
        <taxon>Metazoa</taxon>
        <taxon>Chordata</taxon>
        <taxon>Craniata</taxon>
        <taxon>Vertebrata</taxon>
        <taxon>Euteleostomi</taxon>
        <taxon>Actinopterygii</taxon>
        <taxon>Neopterygii</taxon>
        <taxon>Teleostei</taxon>
        <taxon>Neoteleostei</taxon>
        <taxon>Acanthomorphata</taxon>
        <taxon>Eupercaria</taxon>
        <taxon>Tetraodontiformes</taxon>
        <taxon>Tetradontoidea</taxon>
        <taxon>Tetraodontidae</taxon>
        <taxon>Tetraodon</taxon>
    </lineage>
</organism>
<feature type="region of interest" description="Disordered" evidence="1">
    <location>
        <begin position="1"/>
        <end position="70"/>
    </location>
</feature>
<sequence length="70" mass="8074">PVTFPIVPQTHSLSQRRAVPGRRKRFDTLLAEHKNRARERERERELHPTPFPAKPLSQGPTPLHPPHCCP</sequence>
<dbReference type="PANTHER" id="PTHR15117:SF24">
    <property type="entry name" value="SCA7 DOMAIN-CONTAINING PROTEIN"/>
    <property type="match status" value="1"/>
</dbReference>
<dbReference type="OrthoDB" id="21678at2759"/>
<dbReference type="PANTHER" id="PTHR15117">
    <property type="entry name" value="ATAXIN 7 RELATED"/>
    <property type="match status" value="1"/>
</dbReference>
<dbReference type="Gene3D" id="6.10.140.670">
    <property type="match status" value="1"/>
</dbReference>